<keyword evidence="4 8" id="KW-0819">tRNA processing</keyword>
<dbReference type="RefSeq" id="WP_122101732.1">
    <property type="nucleotide sequence ID" value="NZ_RFLY01000010.1"/>
</dbReference>
<dbReference type="InterPro" id="IPR012094">
    <property type="entry name" value="tRNA_Ile_lys_synt"/>
</dbReference>
<feature type="domain" description="Lysidine-tRNA(Ile) synthetase C-terminal" evidence="9">
    <location>
        <begin position="339"/>
        <end position="414"/>
    </location>
</feature>
<evidence type="ECO:0000256" key="3">
    <source>
        <dbReference type="ARBA" id="ARBA00022598"/>
    </source>
</evidence>
<proteinExistence type="inferred from homology"/>
<dbReference type="Pfam" id="PF11734">
    <property type="entry name" value="TilS_C"/>
    <property type="match status" value="1"/>
</dbReference>
<evidence type="ECO:0000256" key="4">
    <source>
        <dbReference type="ARBA" id="ARBA00022694"/>
    </source>
</evidence>
<dbReference type="PANTHER" id="PTHR43033">
    <property type="entry name" value="TRNA(ILE)-LYSIDINE SYNTHASE-RELATED"/>
    <property type="match status" value="1"/>
</dbReference>
<evidence type="ECO:0000256" key="5">
    <source>
        <dbReference type="ARBA" id="ARBA00022741"/>
    </source>
</evidence>
<keyword evidence="11" id="KW-1185">Reference proteome</keyword>
<evidence type="ECO:0000256" key="1">
    <source>
        <dbReference type="ARBA" id="ARBA00004496"/>
    </source>
</evidence>
<comment type="subcellular location">
    <subcellularLocation>
        <location evidence="1 8">Cytoplasm</location>
    </subcellularLocation>
</comment>
<dbReference type="OrthoDB" id="9807403at2"/>
<evidence type="ECO:0000259" key="9">
    <source>
        <dbReference type="SMART" id="SM00977"/>
    </source>
</evidence>
<dbReference type="GO" id="GO:0032267">
    <property type="term" value="F:tRNA(Ile)-lysidine synthase activity"/>
    <property type="evidence" value="ECO:0007669"/>
    <property type="project" value="UniProtKB-EC"/>
</dbReference>
<gene>
    <name evidence="8 10" type="primary">tilS</name>
    <name evidence="10" type="ORF">EBB59_08395</name>
</gene>
<organism evidence="10 11">
    <name type="scientific">Solilutibacter pythonis</name>
    <dbReference type="NCBI Taxonomy" id="2483112"/>
    <lineage>
        <taxon>Bacteria</taxon>
        <taxon>Pseudomonadati</taxon>
        <taxon>Pseudomonadota</taxon>
        <taxon>Gammaproteobacteria</taxon>
        <taxon>Lysobacterales</taxon>
        <taxon>Lysobacteraceae</taxon>
        <taxon>Solilutibacter</taxon>
    </lineage>
</organism>
<comment type="catalytic activity">
    <reaction evidence="7 8">
        <text>cytidine(34) in tRNA(Ile2) + L-lysine + ATP = lysidine(34) in tRNA(Ile2) + AMP + diphosphate + H(+)</text>
        <dbReference type="Rhea" id="RHEA:43744"/>
        <dbReference type="Rhea" id="RHEA-COMP:10625"/>
        <dbReference type="Rhea" id="RHEA-COMP:10670"/>
        <dbReference type="ChEBI" id="CHEBI:15378"/>
        <dbReference type="ChEBI" id="CHEBI:30616"/>
        <dbReference type="ChEBI" id="CHEBI:32551"/>
        <dbReference type="ChEBI" id="CHEBI:33019"/>
        <dbReference type="ChEBI" id="CHEBI:82748"/>
        <dbReference type="ChEBI" id="CHEBI:83665"/>
        <dbReference type="ChEBI" id="CHEBI:456215"/>
        <dbReference type="EC" id="6.3.4.19"/>
    </reaction>
</comment>
<dbReference type="GO" id="GO:0005524">
    <property type="term" value="F:ATP binding"/>
    <property type="evidence" value="ECO:0007669"/>
    <property type="project" value="UniProtKB-UniRule"/>
</dbReference>
<evidence type="ECO:0000313" key="10">
    <source>
        <dbReference type="EMBL" id="RMH91175.1"/>
    </source>
</evidence>
<dbReference type="HAMAP" id="MF_01161">
    <property type="entry name" value="tRNA_Ile_lys_synt"/>
    <property type="match status" value="1"/>
</dbReference>
<dbReference type="CDD" id="cd01992">
    <property type="entry name" value="TilS_N"/>
    <property type="match status" value="1"/>
</dbReference>
<comment type="function">
    <text evidence="8">Ligates lysine onto the cytidine present at position 34 of the AUA codon-specific tRNA(Ile) that contains the anticodon CAU, in an ATP-dependent manner. Cytidine is converted to lysidine, thus changing the amino acid specificity of the tRNA from methionine to isoleucine.</text>
</comment>
<name>A0A3M2HSE0_9GAMM</name>
<evidence type="ECO:0000256" key="7">
    <source>
        <dbReference type="ARBA" id="ARBA00048539"/>
    </source>
</evidence>
<keyword evidence="3 8" id="KW-0436">Ligase</keyword>
<dbReference type="InterPro" id="IPR011063">
    <property type="entry name" value="TilS/TtcA_N"/>
</dbReference>
<keyword evidence="5 8" id="KW-0547">Nucleotide-binding</keyword>
<dbReference type="NCBIfam" id="TIGR02432">
    <property type="entry name" value="lysidine_TilS_N"/>
    <property type="match status" value="1"/>
</dbReference>
<dbReference type="SUPFAM" id="SSF82829">
    <property type="entry name" value="MesJ substrate recognition domain-like"/>
    <property type="match status" value="1"/>
</dbReference>
<dbReference type="Proteomes" id="UP000275012">
    <property type="component" value="Unassembled WGS sequence"/>
</dbReference>
<dbReference type="Pfam" id="PF09179">
    <property type="entry name" value="TilS"/>
    <property type="match status" value="1"/>
</dbReference>
<dbReference type="Gene3D" id="1.20.59.20">
    <property type="match status" value="1"/>
</dbReference>
<dbReference type="PANTHER" id="PTHR43033:SF1">
    <property type="entry name" value="TRNA(ILE)-LYSIDINE SYNTHASE-RELATED"/>
    <property type="match status" value="1"/>
</dbReference>
<evidence type="ECO:0000256" key="8">
    <source>
        <dbReference type="HAMAP-Rule" id="MF_01161"/>
    </source>
</evidence>
<comment type="caution">
    <text evidence="10">The sequence shown here is derived from an EMBL/GenBank/DDBJ whole genome shotgun (WGS) entry which is preliminary data.</text>
</comment>
<evidence type="ECO:0000313" key="11">
    <source>
        <dbReference type="Proteomes" id="UP000275012"/>
    </source>
</evidence>
<protein>
    <recommendedName>
        <fullName evidence="8">tRNA(Ile)-lysidine synthase</fullName>
        <ecNumber evidence="8">6.3.4.19</ecNumber>
    </recommendedName>
    <alternativeName>
        <fullName evidence="8">tRNA(Ile)-2-lysyl-cytidine synthase</fullName>
    </alternativeName>
    <alternativeName>
        <fullName evidence="8">tRNA(Ile)-lysidine synthetase</fullName>
    </alternativeName>
</protein>
<dbReference type="Gene3D" id="3.40.50.620">
    <property type="entry name" value="HUPs"/>
    <property type="match status" value="1"/>
</dbReference>
<keyword evidence="2 8" id="KW-0963">Cytoplasm</keyword>
<dbReference type="SUPFAM" id="SSF56037">
    <property type="entry name" value="PheT/TilS domain"/>
    <property type="match status" value="1"/>
</dbReference>
<dbReference type="InterPro" id="IPR012795">
    <property type="entry name" value="tRNA_Ile_lys_synt_N"/>
</dbReference>
<sequence length="421" mass="46246">MAALPGAPAGLLVGFSGGLDSNVLLHALARTYKEAVRAIHVHHGLQPEADAWAAHCQRICAELKVPLVVARVQVNDHGHGPEAAARHARHSAFTAHLRPGETLALAHHRDDQAETFMLRALRGSGPDGLAAMREWRNFHHGHLWRPLLPLPRAWLLEYAHAHGLRWIEDPSNAHTDLDRNWLRHEVMPKLAARWPQAAAGFARAAALQAEAVTMLQADETEAGFTPGAPLALAPLRVLPVGRDARRFRTWCEANGLPPPPARGIDWLRAELAKPTDDGAAELHWGGACIRRWRDGLWVDAGLAALPQGFSIDWDGHAPLALPNGIVWRLHGVPGFDAPLRAAARSGGERIHLPRRAHRHQLKHVLQEAGMPPWRRRALPLLWNTAGELLAAGDVHSAPLATWLAQNHARLQLEWPVPPARN</sequence>
<dbReference type="InterPro" id="IPR012796">
    <property type="entry name" value="Lysidine-tRNA-synth_C"/>
</dbReference>
<dbReference type="SMART" id="SM00977">
    <property type="entry name" value="TilS_C"/>
    <property type="match status" value="1"/>
</dbReference>
<dbReference type="InterPro" id="IPR014729">
    <property type="entry name" value="Rossmann-like_a/b/a_fold"/>
</dbReference>
<dbReference type="InterPro" id="IPR015262">
    <property type="entry name" value="tRNA_Ile_lys_synt_subst-bd"/>
</dbReference>
<dbReference type="EC" id="6.3.4.19" evidence="8"/>
<keyword evidence="6 8" id="KW-0067">ATP-binding</keyword>
<comment type="similarity">
    <text evidence="8">Belongs to the tRNA(Ile)-lysidine synthase family.</text>
</comment>
<accession>A0A3M2HSE0</accession>
<comment type="domain">
    <text evidence="8">The N-terminal region contains the highly conserved SGGXDS motif, predicted to be a P-loop motif involved in ATP binding.</text>
</comment>
<reference evidence="10 11" key="1">
    <citation type="submission" date="2018-10" db="EMBL/GenBank/DDBJ databases">
        <title>Proposal of Lysobacter pythonis sp. nov. isolated from royal pythons (Python regius).</title>
        <authorList>
            <person name="Hans-Juergen B."/>
            <person name="Huptas C."/>
            <person name="Sandra B."/>
            <person name="Igor L."/>
            <person name="Joachim S."/>
            <person name="Siegfried S."/>
            <person name="Mareike W."/>
            <person name="Peter K."/>
        </authorList>
    </citation>
    <scope>NUCLEOTIDE SEQUENCE [LARGE SCALE GENOMIC DNA]</scope>
    <source>
        <strain evidence="10 11">4284/11</strain>
    </source>
</reference>
<evidence type="ECO:0000256" key="2">
    <source>
        <dbReference type="ARBA" id="ARBA00022490"/>
    </source>
</evidence>
<dbReference type="EMBL" id="RFLY01000010">
    <property type="protein sequence ID" value="RMH91175.1"/>
    <property type="molecule type" value="Genomic_DNA"/>
</dbReference>
<dbReference type="GO" id="GO:0006400">
    <property type="term" value="P:tRNA modification"/>
    <property type="evidence" value="ECO:0007669"/>
    <property type="project" value="UniProtKB-UniRule"/>
</dbReference>
<dbReference type="NCBIfam" id="TIGR02433">
    <property type="entry name" value="lysidine_TilS_C"/>
    <property type="match status" value="1"/>
</dbReference>
<dbReference type="Pfam" id="PF01171">
    <property type="entry name" value="ATP_bind_3"/>
    <property type="match status" value="1"/>
</dbReference>
<dbReference type="GO" id="GO:0005737">
    <property type="term" value="C:cytoplasm"/>
    <property type="evidence" value="ECO:0007669"/>
    <property type="project" value="UniProtKB-SubCell"/>
</dbReference>
<dbReference type="SUPFAM" id="SSF52402">
    <property type="entry name" value="Adenine nucleotide alpha hydrolases-like"/>
    <property type="match status" value="1"/>
</dbReference>
<feature type="binding site" evidence="8">
    <location>
        <begin position="16"/>
        <end position="21"/>
    </location>
    <ligand>
        <name>ATP</name>
        <dbReference type="ChEBI" id="CHEBI:30616"/>
    </ligand>
</feature>
<evidence type="ECO:0000256" key="6">
    <source>
        <dbReference type="ARBA" id="ARBA00022840"/>
    </source>
</evidence>
<dbReference type="AlphaFoldDB" id="A0A3M2HSE0"/>